<organism evidence="1 2">
    <name type="scientific">Homoserinimonas hongtaonis</name>
    <dbReference type="NCBI Taxonomy" id="2079791"/>
    <lineage>
        <taxon>Bacteria</taxon>
        <taxon>Bacillati</taxon>
        <taxon>Actinomycetota</taxon>
        <taxon>Actinomycetes</taxon>
        <taxon>Micrococcales</taxon>
        <taxon>Microbacteriaceae</taxon>
        <taxon>Homoserinimonas</taxon>
    </lineage>
</organism>
<sequence length="279" mass="30107">MAPSKKTAVIEWVFNNKYDAASGELSDEVVTFDQLEEAIVAAGNGLKTTNPANFWKDITRHDPNRSWPSSVFEKGYTGSDAIGVADRACFKFVKAPAGQVTPFVNQLAFDRERVATHVVQSLSMPLAMKALGRSGENWIAQVAAQLGVIETFLAVFSPREALEVSFLQTGVKMRNGEVDAAFSVTDEVGQWLIAAEAKGRSENLHEAQIARAAHQLNEDVRNRAGSLEHVLGVIPFAMKVVGRSEIWVVEFAPVESADSALTIVAEGIVKLEPAVAGIG</sequence>
<gene>
    <name evidence="1" type="ORF">DF220_04220</name>
</gene>
<evidence type="ECO:0000313" key="2">
    <source>
        <dbReference type="Proteomes" id="UP000244978"/>
    </source>
</evidence>
<evidence type="ECO:0008006" key="3">
    <source>
        <dbReference type="Google" id="ProtNLM"/>
    </source>
</evidence>
<evidence type="ECO:0000313" key="1">
    <source>
        <dbReference type="EMBL" id="PWB97131.1"/>
    </source>
</evidence>
<dbReference type="EMBL" id="QEEX01000001">
    <property type="protein sequence ID" value="PWB97131.1"/>
    <property type="molecule type" value="Genomic_DNA"/>
</dbReference>
<dbReference type="RefSeq" id="WP_108997130.1">
    <property type="nucleotide sequence ID" value="NZ_QEEX01000001.1"/>
</dbReference>
<dbReference type="AlphaFoldDB" id="A0A2U1SZT6"/>
<proteinExistence type="predicted"/>
<keyword evidence="2" id="KW-1185">Reference proteome</keyword>
<accession>A0A2U1SZT6</accession>
<comment type="caution">
    <text evidence="1">The sequence shown here is derived from an EMBL/GenBank/DDBJ whole genome shotgun (WGS) entry which is preliminary data.</text>
</comment>
<dbReference type="Proteomes" id="UP000244978">
    <property type="component" value="Unassembled WGS sequence"/>
</dbReference>
<reference evidence="2" key="1">
    <citation type="submission" date="2018-04" db="EMBL/GenBank/DDBJ databases">
        <authorList>
            <person name="Liu S."/>
            <person name="Wang Z."/>
            <person name="Li J."/>
        </authorList>
    </citation>
    <scope>NUCLEOTIDE SEQUENCE [LARGE SCALE GENOMIC DNA]</scope>
    <source>
        <strain evidence="2">S1194</strain>
    </source>
</reference>
<protein>
    <recommendedName>
        <fullName evidence="3">Restriction endonuclease</fullName>
    </recommendedName>
</protein>
<name>A0A2U1SZT6_9MICO</name>